<protein>
    <submittedName>
        <fullName evidence="3">Uncharacterized protein</fullName>
    </submittedName>
</protein>
<dbReference type="GO" id="GO:0035251">
    <property type="term" value="F:UDP-glucosyltransferase activity"/>
    <property type="evidence" value="ECO:0007669"/>
    <property type="project" value="TreeGrafter"/>
</dbReference>
<comment type="caution">
    <text evidence="3">The sequence shown here is derived from an EMBL/GenBank/DDBJ whole genome shotgun (WGS) entry which is preliminary data.</text>
</comment>
<keyword evidence="2" id="KW-0808">Transferase</keyword>
<dbReference type="Gene3D" id="3.40.50.2000">
    <property type="entry name" value="Glycogen Phosphorylase B"/>
    <property type="match status" value="1"/>
</dbReference>
<proteinExistence type="inferred from homology"/>
<accession>A0AAV7H861</accession>
<evidence type="ECO:0000256" key="1">
    <source>
        <dbReference type="ARBA" id="ARBA00009995"/>
    </source>
</evidence>
<name>A0AAV7H861_DENCH</name>
<keyword evidence="4" id="KW-1185">Reference proteome</keyword>
<gene>
    <name evidence="3" type="ORF">IEQ34_006929</name>
</gene>
<evidence type="ECO:0000313" key="4">
    <source>
        <dbReference type="Proteomes" id="UP000775213"/>
    </source>
</evidence>
<organism evidence="3 4">
    <name type="scientific">Dendrobium chrysotoxum</name>
    <name type="common">Orchid</name>
    <dbReference type="NCBI Taxonomy" id="161865"/>
    <lineage>
        <taxon>Eukaryota</taxon>
        <taxon>Viridiplantae</taxon>
        <taxon>Streptophyta</taxon>
        <taxon>Embryophyta</taxon>
        <taxon>Tracheophyta</taxon>
        <taxon>Spermatophyta</taxon>
        <taxon>Magnoliopsida</taxon>
        <taxon>Liliopsida</taxon>
        <taxon>Asparagales</taxon>
        <taxon>Orchidaceae</taxon>
        <taxon>Epidendroideae</taxon>
        <taxon>Malaxideae</taxon>
        <taxon>Dendrobiinae</taxon>
        <taxon>Dendrobium</taxon>
    </lineage>
</organism>
<dbReference type="PANTHER" id="PTHR48047:SF45">
    <property type="entry name" value="SCOPOLETIN GLUCOSYLTRANSFERASE-LIKE"/>
    <property type="match status" value="1"/>
</dbReference>
<dbReference type="Proteomes" id="UP000775213">
    <property type="component" value="Unassembled WGS sequence"/>
</dbReference>
<reference evidence="3 4" key="1">
    <citation type="journal article" date="2021" name="Hortic Res">
        <title>Chromosome-scale assembly of the Dendrobium chrysotoxum genome enhances the understanding of orchid evolution.</title>
        <authorList>
            <person name="Zhang Y."/>
            <person name="Zhang G.Q."/>
            <person name="Zhang D."/>
            <person name="Liu X.D."/>
            <person name="Xu X.Y."/>
            <person name="Sun W.H."/>
            <person name="Yu X."/>
            <person name="Zhu X."/>
            <person name="Wang Z.W."/>
            <person name="Zhao X."/>
            <person name="Zhong W.Y."/>
            <person name="Chen H."/>
            <person name="Yin W.L."/>
            <person name="Huang T."/>
            <person name="Niu S.C."/>
            <person name="Liu Z.J."/>
        </authorList>
    </citation>
    <scope>NUCLEOTIDE SEQUENCE [LARGE SCALE GENOMIC DNA]</scope>
    <source>
        <strain evidence="3">Lindl</strain>
    </source>
</reference>
<dbReference type="PANTHER" id="PTHR48047">
    <property type="entry name" value="GLYCOSYLTRANSFERASE"/>
    <property type="match status" value="1"/>
</dbReference>
<comment type="similarity">
    <text evidence="1">Belongs to the UDP-glycosyltransferase family.</text>
</comment>
<dbReference type="EMBL" id="JAGFBR010000007">
    <property type="protein sequence ID" value="KAH0464143.1"/>
    <property type="molecule type" value="Genomic_DNA"/>
</dbReference>
<evidence type="ECO:0000313" key="3">
    <source>
        <dbReference type="EMBL" id="KAH0464143.1"/>
    </source>
</evidence>
<keyword evidence="2" id="KW-0328">Glycosyltransferase</keyword>
<sequence>MEKGGSSYEEIVKLMKELMDLKKNVVKSTAHNGVLLSSHYPAMISEASHLHMLFFPFMAPGHMLPMVDMAKIFAARGICVTILTTPANATIIHPSIDDSFHLHIIHFPSVMFSLPSECENRSLIFGQDQLINFFKPLSSLCHSFDYVLRDSSPDCIVTDLFLPWTYYVATTRGIP</sequence>
<dbReference type="AlphaFoldDB" id="A0AAV7H861"/>
<dbReference type="SUPFAM" id="SSF53756">
    <property type="entry name" value="UDP-Glycosyltransferase/glycogen phosphorylase"/>
    <property type="match status" value="1"/>
</dbReference>
<evidence type="ECO:0000256" key="2">
    <source>
        <dbReference type="ARBA" id="ARBA00022676"/>
    </source>
</evidence>